<dbReference type="AlphaFoldDB" id="A0A7J0BMX5"/>
<keyword evidence="1" id="KW-0143">Chaperone</keyword>
<evidence type="ECO:0008006" key="4">
    <source>
        <dbReference type="Google" id="ProtNLM"/>
    </source>
</evidence>
<organism evidence="2 3">
    <name type="scientific">Desulfovibrio subterraneus</name>
    <dbReference type="NCBI Taxonomy" id="2718620"/>
    <lineage>
        <taxon>Bacteria</taxon>
        <taxon>Pseudomonadati</taxon>
        <taxon>Thermodesulfobacteriota</taxon>
        <taxon>Desulfovibrionia</taxon>
        <taxon>Desulfovibrionales</taxon>
        <taxon>Desulfovibrionaceae</taxon>
        <taxon>Desulfovibrio</taxon>
    </lineage>
</organism>
<reference evidence="2 3" key="1">
    <citation type="submission" date="2020-05" db="EMBL/GenBank/DDBJ databases">
        <title>Draft genome sequence of Desulfovibrio sp. strain HN2T.</title>
        <authorList>
            <person name="Ueno A."/>
            <person name="Tamazawa S."/>
            <person name="Tamamura S."/>
            <person name="Murakami T."/>
            <person name="Kiyama T."/>
            <person name="Inomata H."/>
            <person name="Amano Y."/>
            <person name="Miyakawa K."/>
            <person name="Tamaki H."/>
            <person name="Naganuma T."/>
            <person name="Kaneko K."/>
        </authorList>
    </citation>
    <scope>NUCLEOTIDE SEQUENCE [LARGE SCALE GENOMIC DNA]</scope>
    <source>
        <strain evidence="2 3">HN2</strain>
    </source>
</reference>
<dbReference type="Pfam" id="PF02613">
    <property type="entry name" value="Nitrate_red_del"/>
    <property type="match status" value="1"/>
</dbReference>
<dbReference type="EMBL" id="BLVO01000016">
    <property type="protein sequence ID" value="GFM34968.1"/>
    <property type="molecule type" value="Genomic_DNA"/>
</dbReference>
<protein>
    <recommendedName>
        <fullName evidence="4">Cytoplasmic chaperone TorD family protein</fullName>
    </recommendedName>
</protein>
<proteinExistence type="predicted"/>
<accession>A0A7J0BMX5</accession>
<dbReference type="InterPro" id="IPR050289">
    <property type="entry name" value="TorD/DmsD_chaperones"/>
</dbReference>
<gene>
    <name evidence="2" type="ORF">DSM101010T_33330</name>
</gene>
<dbReference type="SUPFAM" id="SSF89155">
    <property type="entry name" value="TorD-like"/>
    <property type="match status" value="1"/>
</dbReference>
<comment type="caution">
    <text evidence="2">The sequence shown here is derived from an EMBL/GenBank/DDBJ whole genome shotgun (WGS) entry which is preliminary data.</text>
</comment>
<evidence type="ECO:0000313" key="3">
    <source>
        <dbReference type="Proteomes" id="UP000503840"/>
    </source>
</evidence>
<evidence type="ECO:0000256" key="1">
    <source>
        <dbReference type="ARBA" id="ARBA00023186"/>
    </source>
</evidence>
<keyword evidence="3" id="KW-1185">Reference proteome</keyword>
<dbReference type="PANTHER" id="PTHR34227:SF12">
    <property type="entry name" value="CHAPERONE PROTEIN YCDY"/>
    <property type="match status" value="1"/>
</dbReference>
<dbReference type="Proteomes" id="UP000503840">
    <property type="component" value="Unassembled WGS sequence"/>
</dbReference>
<dbReference type="Gene3D" id="1.10.3480.10">
    <property type="entry name" value="TorD-like"/>
    <property type="match status" value="1"/>
</dbReference>
<evidence type="ECO:0000313" key="2">
    <source>
        <dbReference type="EMBL" id="GFM34968.1"/>
    </source>
</evidence>
<dbReference type="InterPro" id="IPR020945">
    <property type="entry name" value="DMSO/NO3_reduct_chaperone"/>
</dbReference>
<name>A0A7J0BMX5_9BACT</name>
<sequence length="202" mass="21688">MSEPTTGVALAALRDFFSARNAEELRAAAGGIAVCFQQPLDAATDWREVEYDFNRLFVGPLAIPAPPYASAYQTEPQLMGPPALAVRAAYRQLGLAVPDEGSTPDDHLAYELDAVSACDTMLAHDFSRTADTVSPRTVSKVREWLVNEHLSGWVPLFVQAVNAQQGVSQPVAMAVSALEQWLAGAKGALPADNEGLIHLTDR</sequence>
<dbReference type="RefSeq" id="WP_174406612.1">
    <property type="nucleotide sequence ID" value="NZ_BLVO01000016.1"/>
</dbReference>
<dbReference type="InterPro" id="IPR036411">
    <property type="entry name" value="TorD-like_sf"/>
</dbReference>
<dbReference type="PANTHER" id="PTHR34227">
    <property type="entry name" value="CHAPERONE PROTEIN YCDY"/>
    <property type="match status" value="1"/>
</dbReference>